<dbReference type="KEGG" id="lcae:K3721_01620"/>
<protein>
    <submittedName>
        <fullName evidence="2">Uncharacterized protein</fullName>
    </submittedName>
</protein>
<sequence length="100" mass="11568">MGGDDREGSLWGFLPVWAILGAFVLTGYLVGGVALDHRETAEGYELLFRDPEQHWQAVAVWQYWLHRFSRFVFLALVLAGLAAWLVIWRRKEKFDENSQS</sequence>
<organism evidence="2 3">
    <name type="scientific">Leisingera caerulea</name>
    <name type="common">Phaeobacter caeruleus</name>
    <dbReference type="NCBI Taxonomy" id="506591"/>
    <lineage>
        <taxon>Bacteria</taxon>
        <taxon>Pseudomonadati</taxon>
        <taxon>Pseudomonadota</taxon>
        <taxon>Alphaproteobacteria</taxon>
        <taxon>Rhodobacterales</taxon>
        <taxon>Roseobacteraceae</taxon>
        <taxon>Leisingera</taxon>
    </lineage>
</organism>
<reference evidence="2" key="1">
    <citation type="submission" date="2021-08" db="EMBL/GenBank/DDBJ databases">
        <authorList>
            <person name="Nwanade C."/>
            <person name="Wang M."/>
            <person name="Masoudi A."/>
            <person name="Yu Z."/>
            <person name="Liu J."/>
        </authorList>
    </citation>
    <scope>NUCLEOTIDE SEQUENCE</scope>
    <source>
        <strain evidence="2">S122</strain>
    </source>
</reference>
<feature type="transmembrane region" description="Helical" evidence="1">
    <location>
        <begin position="68"/>
        <end position="88"/>
    </location>
</feature>
<keyword evidence="1" id="KW-0812">Transmembrane</keyword>
<evidence type="ECO:0000313" key="2">
    <source>
        <dbReference type="EMBL" id="UWQ54262.1"/>
    </source>
</evidence>
<dbReference type="AlphaFoldDB" id="A0A9Q9M143"/>
<dbReference type="Proteomes" id="UP001058713">
    <property type="component" value="Chromosome"/>
</dbReference>
<keyword evidence="1" id="KW-0472">Membrane</keyword>
<evidence type="ECO:0000256" key="1">
    <source>
        <dbReference type="SAM" id="Phobius"/>
    </source>
</evidence>
<gene>
    <name evidence="2" type="ORF">K3721_01620</name>
</gene>
<dbReference type="RefSeq" id="WP_259971604.1">
    <property type="nucleotide sequence ID" value="NZ_CP081070.1"/>
</dbReference>
<dbReference type="EMBL" id="CP081070">
    <property type="protein sequence ID" value="UWQ54262.1"/>
    <property type="molecule type" value="Genomic_DNA"/>
</dbReference>
<proteinExistence type="predicted"/>
<keyword evidence="1" id="KW-1133">Transmembrane helix</keyword>
<accession>A0A9Q9M143</accession>
<name>A0A9Q9M143_LEICA</name>
<evidence type="ECO:0000313" key="3">
    <source>
        <dbReference type="Proteomes" id="UP001058713"/>
    </source>
</evidence>
<feature type="transmembrane region" description="Helical" evidence="1">
    <location>
        <begin position="12"/>
        <end position="35"/>
    </location>
</feature>